<dbReference type="PANTHER" id="PTHR12701">
    <property type="entry name" value="BCR-ASSOCIATED PROTEIN, BAP"/>
    <property type="match status" value="1"/>
</dbReference>
<dbReference type="GO" id="GO:0006886">
    <property type="term" value="P:intracellular protein transport"/>
    <property type="evidence" value="ECO:0007669"/>
    <property type="project" value="UniProtKB-UniRule"/>
</dbReference>
<keyword evidence="3 5" id="KW-1133">Transmembrane helix</keyword>
<dbReference type="GO" id="GO:0070973">
    <property type="term" value="P:protein localization to endoplasmic reticulum exit site"/>
    <property type="evidence" value="ECO:0007669"/>
    <property type="project" value="UniProtKB-UniRule"/>
</dbReference>
<feature type="transmembrane region" description="Helical" evidence="5">
    <location>
        <begin position="20"/>
        <end position="42"/>
    </location>
</feature>
<evidence type="ECO:0000259" key="7">
    <source>
        <dbReference type="Pfam" id="PF05529"/>
    </source>
</evidence>
<comment type="subcellular location">
    <subcellularLocation>
        <location evidence="5">Endoplasmic reticulum membrane</location>
        <topology evidence="5">Multi-pass membrane protein</topology>
    </subcellularLocation>
    <subcellularLocation>
        <location evidence="1">Membrane</location>
        <topology evidence="1">Multi-pass membrane protein</topology>
    </subcellularLocation>
</comment>
<organism evidence="8">
    <name type="scientific">Albugo laibachii Nc14</name>
    <dbReference type="NCBI Taxonomy" id="890382"/>
    <lineage>
        <taxon>Eukaryota</taxon>
        <taxon>Sar</taxon>
        <taxon>Stramenopiles</taxon>
        <taxon>Oomycota</taxon>
        <taxon>Peronosporomycetes</taxon>
        <taxon>Albuginales</taxon>
        <taxon>Albuginaceae</taxon>
        <taxon>Albugo</taxon>
    </lineage>
</organism>
<comment type="function">
    <text evidence="5">May play a role in anterograde transport of membrane proteins from the endoplasmic reticulum to the Golgi.</text>
</comment>
<dbReference type="AlphaFoldDB" id="F0WI12"/>
<keyword evidence="2 5" id="KW-0812">Transmembrane</keyword>
<reference evidence="8" key="2">
    <citation type="submission" date="2011-02" db="EMBL/GenBank/DDBJ databases">
        <authorList>
            <person name="MacLean D."/>
        </authorList>
    </citation>
    <scope>NUCLEOTIDE SEQUENCE</scope>
</reference>
<evidence type="ECO:0000256" key="2">
    <source>
        <dbReference type="ARBA" id="ARBA00022692"/>
    </source>
</evidence>
<dbReference type="Pfam" id="PF05529">
    <property type="entry name" value="Bap31"/>
    <property type="match status" value="1"/>
</dbReference>
<dbReference type="EMBL" id="FR824151">
    <property type="protein sequence ID" value="CCA20889.1"/>
    <property type="molecule type" value="Genomic_DNA"/>
</dbReference>
<evidence type="ECO:0000256" key="3">
    <source>
        <dbReference type="ARBA" id="ARBA00022989"/>
    </source>
</evidence>
<proteinExistence type="inferred from homology"/>
<accession>F0WI12</accession>
<reference evidence="8" key="1">
    <citation type="journal article" date="2011" name="PLoS Biol.">
        <title>Gene gain and loss during evolution of obligate parasitism in the white rust pathogen of Arabidopsis thaliana.</title>
        <authorList>
            <person name="Kemen E."/>
            <person name="Gardiner A."/>
            <person name="Schultz-Larsen T."/>
            <person name="Kemen A.C."/>
            <person name="Balmuth A.L."/>
            <person name="Robert-Seilaniantz A."/>
            <person name="Bailey K."/>
            <person name="Holub E."/>
            <person name="Studholme D.J."/>
            <person name="Maclean D."/>
            <person name="Jones J.D."/>
        </authorList>
    </citation>
    <scope>NUCLEOTIDE SEQUENCE</scope>
</reference>
<feature type="coiled-coil region" evidence="6">
    <location>
        <begin position="198"/>
        <end position="293"/>
    </location>
</feature>
<dbReference type="GO" id="GO:0006888">
    <property type="term" value="P:endoplasmic reticulum to Golgi vesicle-mediated transport"/>
    <property type="evidence" value="ECO:0007669"/>
    <property type="project" value="UniProtKB-UniRule"/>
</dbReference>
<feature type="domain" description="BAP29/BAP31 transmembrane" evidence="7">
    <location>
        <begin position="25"/>
        <end position="146"/>
    </location>
</feature>
<evidence type="ECO:0000313" key="8">
    <source>
        <dbReference type="EMBL" id="CCA20889.1"/>
    </source>
</evidence>
<evidence type="ECO:0000256" key="4">
    <source>
        <dbReference type="ARBA" id="ARBA00023136"/>
    </source>
</evidence>
<keyword evidence="5" id="KW-0813">Transport</keyword>
<dbReference type="InterPro" id="IPR040463">
    <property type="entry name" value="BAP29/BAP31_N"/>
</dbReference>
<sequence>MSGELKNVIGNSFVSFGDTMLLNYLMFWLMCVEALVCLLLSLPFGKTVAQKTVQFLSYHLGGKNSIATNTANIILAIVIILFLSNAHTCASYYTSDVMLSDGMRIRLLTAQRDLYITGFSLFLFLLLRLVYHSIETNIHLAKSLQAMRKQAEGASAGYKTLLEEQEVAKVKLQKLTALVKTDTSGAQEPSEGDGKPILERLLDENSILQTRLQLVEKEKEQANRQVEILQKQANGQNSAFMQLLEEKTLLVTKDTEEKLLKKEEVIRKQETDLKTLEQERDSLKSQIQDYDFMFAEARKKAE</sequence>
<comment type="similarity">
    <text evidence="5">Belongs to the BCAP29/BCAP31 family.</text>
</comment>
<name>F0WI12_9STRA</name>
<dbReference type="InterPro" id="IPR008417">
    <property type="entry name" value="BAP29/BAP31"/>
</dbReference>
<dbReference type="PANTHER" id="PTHR12701:SF20">
    <property type="entry name" value="ENDOPLASMIC RETICULUM TRANSMEMBRANE PROTEIN"/>
    <property type="match status" value="1"/>
</dbReference>
<evidence type="ECO:0000256" key="5">
    <source>
        <dbReference type="RuleBase" id="RU367026"/>
    </source>
</evidence>
<keyword evidence="5" id="KW-0653">Protein transport</keyword>
<keyword evidence="6" id="KW-0175">Coiled coil</keyword>
<keyword evidence="4 5" id="KW-0472">Membrane</keyword>
<feature type="transmembrane region" description="Helical" evidence="5">
    <location>
        <begin position="73"/>
        <end position="94"/>
    </location>
</feature>
<dbReference type="GO" id="GO:0005789">
    <property type="term" value="C:endoplasmic reticulum membrane"/>
    <property type="evidence" value="ECO:0007669"/>
    <property type="project" value="UniProtKB-SubCell"/>
</dbReference>
<evidence type="ECO:0000256" key="1">
    <source>
        <dbReference type="ARBA" id="ARBA00004141"/>
    </source>
</evidence>
<keyword evidence="5" id="KW-0256">Endoplasmic reticulum</keyword>
<evidence type="ECO:0000256" key="6">
    <source>
        <dbReference type="SAM" id="Coils"/>
    </source>
</evidence>
<feature type="transmembrane region" description="Helical" evidence="5">
    <location>
        <begin position="114"/>
        <end position="131"/>
    </location>
</feature>
<dbReference type="HOGENOM" id="CLU_057960_0_0_1"/>
<protein>
    <recommendedName>
        <fullName evidence="5">Endoplasmic reticulum transmembrane protein</fullName>
    </recommendedName>
</protein>
<keyword evidence="5" id="KW-0931">ER-Golgi transport</keyword>
<gene>
    <name evidence="8" type="primary">AlNc14C106G6219</name>
    <name evidence="8" type="ORF">ALNC14_070320</name>
</gene>